<evidence type="ECO:0000256" key="6">
    <source>
        <dbReference type="SAM" id="SignalP"/>
    </source>
</evidence>
<accession>A0A3L9YC98</accession>
<dbReference type="NCBIfam" id="TIGR04183">
    <property type="entry name" value="Por_Secre_tail"/>
    <property type="match status" value="1"/>
</dbReference>
<dbReference type="OrthoDB" id="1405746at2"/>
<dbReference type="GO" id="GO:0030313">
    <property type="term" value="C:cell envelope"/>
    <property type="evidence" value="ECO:0007669"/>
    <property type="project" value="UniProtKB-SubCell"/>
</dbReference>
<evidence type="ECO:0000256" key="5">
    <source>
        <dbReference type="ARBA" id="ARBA00023180"/>
    </source>
</evidence>
<dbReference type="RefSeq" id="WP_121908537.1">
    <property type="nucleotide sequence ID" value="NZ_REFC01000015.1"/>
</dbReference>
<dbReference type="InterPro" id="IPR051648">
    <property type="entry name" value="CWI-Assembly_Regulator"/>
</dbReference>
<gene>
    <name evidence="8" type="ORF">BXY75_2999</name>
</gene>
<feature type="domain" description="Secretion system C-terminal sorting" evidence="7">
    <location>
        <begin position="306"/>
        <end position="373"/>
    </location>
</feature>
<comment type="caution">
    <text evidence="8">The sequence shown here is derived from an EMBL/GenBank/DDBJ whole genome shotgun (WGS) entry which is preliminary data.</text>
</comment>
<sequence>MKKILLASFLLISFLCFGQCPTDNIYLLTQLEVDEFSIIYPNCTHLQGSLTVREYDVTNLNGLSQIQDVEQGLTIRHTSIQDLSGLENIQNLSSSLIITDNSSLTSFNGLQNLETIYGQFAIAWNNQITDLNGFDSLTTVGEGTNYGLLISANDNLISFAGLESLTSLYGVFEIHHNDSLLDFTGFDNLNSIYGFITVFDNDSLETFHGLENLSYCEDYLSITDNASLVSIAALNGFGGTEFVGVYIEDNPQLPYCSIVSVCDAIDDPIADVAIFNNAAGCNSVPEVEAQCDLTIADVDLSKQLSVFPNPASEMLFISASEGITVKKATIYSLLGAELMVTSEDSVDVSNLSEGIYIIKINTNQGTITKKVLIE</sequence>
<dbReference type="PANTHER" id="PTHR31018:SF3">
    <property type="entry name" value="RECEPTOR PROTEIN-TYROSINE KINASE"/>
    <property type="match status" value="1"/>
</dbReference>
<dbReference type="InterPro" id="IPR036941">
    <property type="entry name" value="Rcpt_L-dom_sf"/>
</dbReference>
<protein>
    <submittedName>
        <fullName evidence="8">Putative secreted protein (Por secretion system target)</fullName>
    </submittedName>
</protein>
<dbReference type="Gene3D" id="3.80.20.20">
    <property type="entry name" value="Receptor L-domain"/>
    <property type="match status" value="3"/>
</dbReference>
<evidence type="ECO:0000256" key="2">
    <source>
        <dbReference type="ARBA" id="ARBA00022512"/>
    </source>
</evidence>
<dbReference type="EMBL" id="REFC01000015">
    <property type="protein sequence ID" value="RMA57117.1"/>
    <property type="molecule type" value="Genomic_DNA"/>
</dbReference>
<dbReference type="InterPro" id="IPR026444">
    <property type="entry name" value="Secre_tail"/>
</dbReference>
<keyword evidence="2" id="KW-0134">Cell wall</keyword>
<dbReference type="Pfam" id="PF18962">
    <property type="entry name" value="Por_Secre_tail"/>
    <property type="match status" value="1"/>
</dbReference>
<evidence type="ECO:0000313" key="8">
    <source>
        <dbReference type="EMBL" id="RMA57117.1"/>
    </source>
</evidence>
<keyword evidence="5" id="KW-0325">Glycoprotein</keyword>
<name>A0A3L9YC98_9FLAO</name>
<evidence type="ECO:0000256" key="4">
    <source>
        <dbReference type="ARBA" id="ARBA00022729"/>
    </source>
</evidence>
<proteinExistence type="predicted"/>
<dbReference type="Proteomes" id="UP000271339">
    <property type="component" value="Unassembled WGS sequence"/>
</dbReference>
<comment type="subcellular location">
    <subcellularLocation>
        <location evidence="1">Secreted</location>
        <location evidence="1">Cell wall</location>
    </subcellularLocation>
</comment>
<keyword evidence="9" id="KW-1185">Reference proteome</keyword>
<feature type="signal peptide" evidence="6">
    <location>
        <begin position="1"/>
        <end position="18"/>
    </location>
</feature>
<evidence type="ECO:0000259" key="7">
    <source>
        <dbReference type="Pfam" id="PF18962"/>
    </source>
</evidence>
<evidence type="ECO:0000256" key="3">
    <source>
        <dbReference type="ARBA" id="ARBA00022525"/>
    </source>
</evidence>
<feature type="chain" id="PRO_5018308673" evidence="6">
    <location>
        <begin position="19"/>
        <end position="374"/>
    </location>
</feature>
<dbReference type="PANTHER" id="PTHR31018">
    <property type="entry name" value="SPORULATION-SPECIFIC PROTEIN-RELATED"/>
    <property type="match status" value="1"/>
</dbReference>
<keyword evidence="3" id="KW-0964">Secreted</keyword>
<dbReference type="SUPFAM" id="SSF52058">
    <property type="entry name" value="L domain-like"/>
    <property type="match status" value="3"/>
</dbReference>
<dbReference type="AlphaFoldDB" id="A0A3L9YC98"/>
<reference evidence="8 9" key="1">
    <citation type="submission" date="2018-10" db="EMBL/GenBank/DDBJ databases">
        <title>Genomic Encyclopedia of Archaeal and Bacterial Type Strains, Phase II (KMG-II): from individual species to whole genera.</title>
        <authorList>
            <person name="Goeker M."/>
        </authorList>
    </citation>
    <scope>NUCLEOTIDE SEQUENCE [LARGE SCALE GENOMIC DNA]</scope>
    <source>
        <strain evidence="8 9">DSM 23424</strain>
    </source>
</reference>
<evidence type="ECO:0000256" key="1">
    <source>
        <dbReference type="ARBA" id="ARBA00004191"/>
    </source>
</evidence>
<organism evidence="8 9">
    <name type="scientific">Ulvibacter antarcticus</name>
    <dbReference type="NCBI Taxonomy" id="442714"/>
    <lineage>
        <taxon>Bacteria</taxon>
        <taxon>Pseudomonadati</taxon>
        <taxon>Bacteroidota</taxon>
        <taxon>Flavobacteriia</taxon>
        <taxon>Flavobacteriales</taxon>
        <taxon>Flavobacteriaceae</taxon>
        <taxon>Ulvibacter</taxon>
    </lineage>
</organism>
<evidence type="ECO:0000313" key="9">
    <source>
        <dbReference type="Proteomes" id="UP000271339"/>
    </source>
</evidence>
<keyword evidence="4 6" id="KW-0732">Signal</keyword>